<evidence type="ECO:0000313" key="2">
    <source>
        <dbReference type="Proteomes" id="UP000608071"/>
    </source>
</evidence>
<gene>
    <name evidence="1" type="ORF">H9647_20480</name>
</gene>
<dbReference type="EMBL" id="JACSQL010000012">
    <property type="protein sequence ID" value="MBD7970448.1"/>
    <property type="molecule type" value="Genomic_DNA"/>
</dbReference>
<sequence>MNSIQEHTRIAVEALIAGGATRQEARDLVAESLKNLRHQGVKVPSNIPWYK</sequence>
<dbReference type="Proteomes" id="UP000608071">
    <property type="component" value="Unassembled WGS sequence"/>
</dbReference>
<comment type="caution">
    <text evidence="1">The sequence shown here is derived from an EMBL/GenBank/DDBJ whole genome shotgun (WGS) entry which is preliminary data.</text>
</comment>
<evidence type="ECO:0000313" key="1">
    <source>
        <dbReference type="EMBL" id="MBD7970448.1"/>
    </source>
</evidence>
<proteinExistence type="predicted"/>
<protein>
    <submittedName>
        <fullName evidence="1">Uncharacterized protein</fullName>
    </submittedName>
</protein>
<accession>A0ABR8T3W8</accession>
<name>A0ABR8T3W8_9BACL</name>
<keyword evidence="2" id="KW-1185">Reference proteome</keyword>
<reference evidence="1 2" key="1">
    <citation type="submission" date="2020-08" db="EMBL/GenBank/DDBJ databases">
        <title>A Genomic Blueprint of the Chicken Gut Microbiome.</title>
        <authorList>
            <person name="Gilroy R."/>
            <person name="Ravi A."/>
            <person name="Getino M."/>
            <person name="Pursley I."/>
            <person name="Horton D.L."/>
            <person name="Alikhan N.-F."/>
            <person name="Baker D."/>
            <person name="Gharbi K."/>
            <person name="Hall N."/>
            <person name="Watson M."/>
            <person name="Adriaenssens E.M."/>
            <person name="Foster-Nyarko E."/>
            <person name="Jarju S."/>
            <person name="Secka A."/>
            <person name="Antonio M."/>
            <person name="Oren A."/>
            <person name="Chaudhuri R."/>
            <person name="La Ragione R.M."/>
            <person name="Hildebrand F."/>
            <person name="Pallen M.J."/>
        </authorList>
    </citation>
    <scope>NUCLEOTIDE SEQUENCE [LARGE SCALE GENOMIC DNA]</scope>
    <source>
        <strain evidence="1 2">Sa2BVA9</strain>
    </source>
</reference>
<dbReference type="RefSeq" id="WP_191803563.1">
    <property type="nucleotide sequence ID" value="NZ_JACSQL010000012.1"/>
</dbReference>
<organism evidence="1 2">
    <name type="scientific">Paenibacillus gallinarum</name>
    <dbReference type="NCBI Taxonomy" id="2762232"/>
    <lineage>
        <taxon>Bacteria</taxon>
        <taxon>Bacillati</taxon>
        <taxon>Bacillota</taxon>
        <taxon>Bacilli</taxon>
        <taxon>Bacillales</taxon>
        <taxon>Paenibacillaceae</taxon>
        <taxon>Paenibacillus</taxon>
    </lineage>
</organism>